<dbReference type="PANTHER" id="PTHR45625:SF4">
    <property type="entry name" value="PEPTIDYLPROLYL ISOMERASE DOMAIN AND WD REPEAT-CONTAINING PROTEIN 1"/>
    <property type="match status" value="1"/>
</dbReference>
<name>A0A271J6B0_9BACT</name>
<evidence type="ECO:0000313" key="8">
    <source>
        <dbReference type="Proteomes" id="UP000216339"/>
    </source>
</evidence>
<dbReference type="Pfam" id="PF00160">
    <property type="entry name" value="Pro_isomerase"/>
    <property type="match status" value="1"/>
</dbReference>
<sequence>MDWAHLANLGPRPRLVLDTDRGRVVIEMDAESAPQTVQRITLTAAQDLYDGVPFHRVVANFVVQGGDYARRDGYGGPETAIRSEFTRVRYETGTVGMASSGKDTEGSQFFVTHSPQPHLDGRYTAFGRVVEGQDVVDRLLQGDLVREAHIERDR</sequence>
<protein>
    <recommendedName>
        <fullName evidence="5">Peptidyl-prolyl cis-trans isomerase</fullName>
        <shortName evidence="5">PPIase</shortName>
        <ecNumber evidence="5">5.2.1.8</ecNumber>
    </recommendedName>
</protein>
<dbReference type="EMBL" id="MQWD01000001">
    <property type="protein sequence ID" value="PAP78848.1"/>
    <property type="molecule type" value="Genomic_DNA"/>
</dbReference>
<gene>
    <name evidence="7" type="ORF">BSZ37_18000</name>
</gene>
<comment type="caution">
    <text evidence="7">The sequence shown here is derived from an EMBL/GenBank/DDBJ whole genome shotgun (WGS) entry which is preliminary data.</text>
</comment>
<dbReference type="InterPro" id="IPR029000">
    <property type="entry name" value="Cyclophilin-like_dom_sf"/>
</dbReference>
<dbReference type="CDD" id="cd00317">
    <property type="entry name" value="cyclophilin"/>
    <property type="match status" value="1"/>
</dbReference>
<dbReference type="InterPro" id="IPR044666">
    <property type="entry name" value="Cyclophilin_A-like"/>
</dbReference>
<comment type="similarity">
    <text evidence="2 5">Belongs to the cyclophilin-type PPIase family.</text>
</comment>
<evidence type="ECO:0000256" key="2">
    <source>
        <dbReference type="ARBA" id="ARBA00007365"/>
    </source>
</evidence>
<dbReference type="AlphaFoldDB" id="A0A271J6B0"/>
<dbReference type="PROSITE" id="PS50072">
    <property type="entry name" value="CSA_PPIASE_2"/>
    <property type="match status" value="1"/>
</dbReference>
<evidence type="ECO:0000256" key="1">
    <source>
        <dbReference type="ARBA" id="ARBA00002388"/>
    </source>
</evidence>
<reference evidence="7 8" key="1">
    <citation type="submission" date="2016-11" db="EMBL/GenBank/DDBJ databases">
        <title>Study of marine rhodopsin-containing bacteria.</title>
        <authorList>
            <person name="Yoshizawa S."/>
            <person name="Kumagai Y."/>
            <person name="Kogure K."/>
        </authorList>
    </citation>
    <scope>NUCLEOTIDE SEQUENCE [LARGE SCALE GENOMIC DNA]</scope>
    <source>
        <strain evidence="7 8">SAORIC-28</strain>
    </source>
</reference>
<accession>A0A271J6B0</accession>
<feature type="domain" description="PPIase cyclophilin-type" evidence="6">
    <location>
        <begin position="22"/>
        <end position="139"/>
    </location>
</feature>
<keyword evidence="8" id="KW-1185">Reference proteome</keyword>
<dbReference type="PRINTS" id="PR00153">
    <property type="entry name" value="CSAPPISMRASE"/>
</dbReference>
<comment type="catalytic activity">
    <reaction evidence="5">
        <text>[protein]-peptidylproline (omega=180) = [protein]-peptidylproline (omega=0)</text>
        <dbReference type="Rhea" id="RHEA:16237"/>
        <dbReference type="Rhea" id="RHEA-COMP:10747"/>
        <dbReference type="Rhea" id="RHEA-COMP:10748"/>
        <dbReference type="ChEBI" id="CHEBI:83833"/>
        <dbReference type="ChEBI" id="CHEBI:83834"/>
        <dbReference type="EC" id="5.2.1.8"/>
    </reaction>
</comment>
<dbReference type="InterPro" id="IPR002130">
    <property type="entry name" value="Cyclophilin-type_PPIase_dom"/>
</dbReference>
<organism evidence="7 8">
    <name type="scientific">Rubrivirga marina</name>
    <dbReference type="NCBI Taxonomy" id="1196024"/>
    <lineage>
        <taxon>Bacteria</taxon>
        <taxon>Pseudomonadati</taxon>
        <taxon>Rhodothermota</taxon>
        <taxon>Rhodothermia</taxon>
        <taxon>Rhodothermales</taxon>
        <taxon>Rubricoccaceae</taxon>
        <taxon>Rubrivirga</taxon>
    </lineage>
</organism>
<dbReference type="InterPro" id="IPR024936">
    <property type="entry name" value="Cyclophilin-type_PPIase"/>
</dbReference>
<dbReference type="GO" id="GO:0003755">
    <property type="term" value="F:peptidyl-prolyl cis-trans isomerase activity"/>
    <property type="evidence" value="ECO:0007669"/>
    <property type="project" value="UniProtKB-UniRule"/>
</dbReference>
<keyword evidence="4 5" id="KW-0413">Isomerase</keyword>
<evidence type="ECO:0000259" key="6">
    <source>
        <dbReference type="PROSITE" id="PS50072"/>
    </source>
</evidence>
<evidence type="ECO:0000256" key="3">
    <source>
        <dbReference type="ARBA" id="ARBA00023110"/>
    </source>
</evidence>
<dbReference type="EC" id="5.2.1.8" evidence="5"/>
<dbReference type="Proteomes" id="UP000216339">
    <property type="component" value="Unassembled WGS sequence"/>
</dbReference>
<dbReference type="PROSITE" id="PS00170">
    <property type="entry name" value="CSA_PPIASE_1"/>
    <property type="match status" value="1"/>
</dbReference>
<keyword evidence="3 5" id="KW-0697">Rotamase</keyword>
<evidence type="ECO:0000313" key="7">
    <source>
        <dbReference type="EMBL" id="PAP78848.1"/>
    </source>
</evidence>
<dbReference type="Gene3D" id="2.40.100.10">
    <property type="entry name" value="Cyclophilin-like"/>
    <property type="match status" value="1"/>
</dbReference>
<comment type="function">
    <text evidence="1 5">PPIases accelerate the folding of proteins. It catalyzes the cis-trans isomerization of proline imidic peptide bonds in oligopeptides.</text>
</comment>
<evidence type="ECO:0000256" key="4">
    <source>
        <dbReference type="ARBA" id="ARBA00023235"/>
    </source>
</evidence>
<dbReference type="PIRSF" id="PIRSF001467">
    <property type="entry name" value="Peptidylpro_ismrse"/>
    <property type="match status" value="1"/>
</dbReference>
<evidence type="ECO:0000256" key="5">
    <source>
        <dbReference type="RuleBase" id="RU363019"/>
    </source>
</evidence>
<proteinExistence type="inferred from homology"/>
<dbReference type="InterPro" id="IPR020892">
    <property type="entry name" value="Cyclophilin-type_PPIase_CS"/>
</dbReference>
<dbReference type="GO" id="GO:0006457">
    <property type="term" value="P:protein folding"/>
    <property type="evidence" value="ECO:0007669"/>
    <property type="project" value="InterPro"/>
</dbReference>
<dbReference type="PANTHER" id="PTHR45625">
    <property type="entry name" value="PEPTIDYL-PROLYL CIS-TRANS ISOMERASE-RELATED"/>
    <property type="match status" value="1"/>
</dbReference>
<dbReference type="SUPFAM" id="SSF50891">
    <property type="entry name" value="Cyclophilin-like"/>
    <property type="match status" value="1"/>
</dbReference>